<dbReference type="InterPro" id="IPR011009">
    <property type="entry name" value="Kinase-like_dom_sf"/>
</dbReference>
<reference evidence="2" key="2">
    <citation type="submission" date="2015-01" db="EMBL/GenBank/DDBJ databases">
        <title>Evolutionary Origins and Diversification of the Mycorrhizal Mutualists.</title>
        <authorList>
            <consortium name="DOE Joint Genome Institute"/>
            <consortium name="Mycorrhizal Genomics Consortium"/>
            <person name="Kohler A."/>
            <person name="Kuo A."/>
            <person name="Nagy L.G."/>
            <person name="Floudas D."/>
            <person name="Copeland A."/>
            <person name="Barry K.W."/>
            <person name="Cichocki N."/>
            <person name="Veneault-Fourrey C."/>
            <person name="LaButti K."/>
            <person name="Lindquist E.A."/>
            <person name="Lipzen A."/>
            <person name="Lundell T."/>
            <person name="Morin E."/>
            <person name="Murat C."/>
            <person name="Riley R."/>
            <person name="Ohm R."/>
            <person name="Sun H."/>
            <person name="Tunlid A."/>
            <person name="Henrissat B."/>
            <person name="Grigoriev I.V."/>
            <person name="Hibbett D.S."/>
            <person name="Martin F."/>
        </authorList>
    </citation>
    <scope>NUCLEOTIDE SEQUENCE [LARGE SCALE GENOMIC DNA]</scope>
    <source>
        <strain evidence="2">Foug A</strain>
    </source>
</reference>
<sequence length="153" mass="17728">GFLGQGMVCYLVRHDGELYIIKDHWVQNNIKQYQSPLQEVNMMKLIQGIDSIPTLIDFWVVEVLPSVLDVTQCYCQEKWWQNMKSMWTHVHLIMKHCTHLLTMFRTKKEFVLCMRDILKSTSVTCNADIKHTFTSINSPTSGCGTEGSTTLRL</sequence>
<dbReference type="Proteomes" id="UP000053989">
    <property type="component" value="Unassembled WGS sequence"/>
</dbReference>
<evidence type="ECO:0000313" key="1">
    <source>
        <dbReference type="EMBL" id="KIM61612.1"/>
    </source>
</evidence>
<protein>
    <recommendedName>
        <fullName evidence="3">Fungal-type protein kinase domain-containing protein</fullName>
    </recommendedName>
</protein>
<organism evidence="1 2">
    <name type="scientific">Scleroderma citrinum Foug A</name>
    <dbReference type="NCBI Taxonomy" id="1036808"/>
    <lineage>
        <taxon>Eukaryota</taxon>
        <taxon>Fungi</taxon>
        <taxon>Dikarya</taxon>
        <taxon>Basidiomycota</taxon>
        <taxon>Agaricomycotina</taxon>
        <taxon>Agaricomycetes</taxon>
        <taxon>Agaricomycetidae</taxon>
        <taxon>Boletales</taxon>
        <taxon>Sclerodermatineae</taxon>
        <taxon>Sclerodermataceae</taxon>
        <taxon>Scleroderma</taxon>
    </lineage>
</organism>
<keyword evidence="2" id="KW-1185">Reference proteome</keyword>
<dbReference type="HOGENOM" id="CLU_1717684_0_0_1"/>
<evidence type="ECO:0000313" key="2">
    <source>
        <dbReference type="Proteomes" id="UP000053989"/>
    </source>
</evidence>
<reference evidence="1 2" key="1">
    <citation type="submission" date="2014-04" db="EMBL/GenBank/DDBJ databases">
        <authorList>
            <consortium name="DOE Joint Genome Institute"/>
            <person name="Kuo A."/>
            <person name="Kohler A."/>
            <person name="Nagy L.G."/>
            <person name="Floudas D."/>
            <person name="Copeland A."/>
            <person name="Barry K.W."/>
            <person name="Cichocki N."/>
            <person name="Veneault-Fourrey C."/>
            <person name="LaButti K."/>
            <person name="Lindquist E.A."/>
            <person name="Lipzen A."/>
            <person name="Lundell T."/>
            <person name="Morin E."/>
            <person name="Murat C."/>
            <person name="Sun H."/>
            <person name="Tunlid A."/>
            <person name="Henrissat B."/>
            <person name="Grigoriev I.V."/>
            <person name="Hibbett D.S."/>
            <person name="Martin F."/>
            <person name="Nordberg H.P."/>
            <person name="Cantor M.N."/>
            <person name="Hua S.X."/>
        </authorList>
    </citation>
    <scope>NUCLEOTIDE SEQUENCE [LARGE SCALE GENOMIC DNA]</scope>
    <source>
        <strain evidence="1 2">Foug A</strain>
    </source>
</reference>
<accession>A0A0C3A9R7</accession>
<evidence type="ECO:0008006" key="3">
    <source>
        <dbReference type="Google" id="ProtNLM"/>
    </source>
</evidence>
<proteinExistence type="predicted"/>
<feature type="non-terminal residue" evidence="1">
    <location>
        <position position="1"/>
    </location>
</feature>
<dbReference type="EMBL" id="KN822050">
    <property type="protein sequence ID" value="KIM61612.1"/>
    <property type="molecule type" value="Genomic_DNA"/>
</dbReference>
<name>A0A0C3A9R7_9AGAM</name>
<dbReference type="AlphaFoldDB" id="A0A0C3A9R7"/>
<gene>
    <name evidence="1" type="ORF">SCLCIDRAFT_121747</name>
</gene>
<dbReference type="InParanoid" id="A0A0C3A9R7"/>
<dbReference type="OrthoDB" id="5584477at2759"/>
<dbReference type="SUPFAM" id="SSF56112">
    <property type="entry name" value="Protein kinase-like (PK-like)"/>
    <property type="match status" value="1"/>
</dbReference>